<dbReference type="EMBL" id="JACWMY010000006">
    <property type="protein sequence ID" value="MBD1364946.1"/>
    <property type="molecule type" value="Genomic_DNA"/>
</dbReference>
<sequence>MQYKLSKIILSLLVLLSTQNLRAQQVDNADTSRIIVSSIKMPQLGRERTIRVYLPAGYNSSNKKYPVLYMHDGQNIFTGNTSFAGSWLVDSTAKTFPLNKQVIIVGIDNSGKYRMAEYNAYESKYAKPEGDAYADFIVKTLKPYIDSLYRTKREAKHTAIAGSSMGGLISMYAAVKYPDVFGTASVFSPSFWIAPKLYTLVANTKMNTKQRYFLSCGDKEGDKDDNEAGDVIKMDSILVSKGFSRKNVPAPLIIKGGKHNEAQWKASFKSFYAWLVN</sequence>
<dbReference type="InterPro" id="IPR000801">
    <property type="entry name" value="Esterase-like"/>
</dbReference>
<reference evidence="2 3" key="1">
    <citation type="submission" date="2020-09" db="EMBL/GenBank/DDBJ databases">
        <title>Novel species of Mucilaginibacter isolated from a glacier on the Tibetan Plateau.</title>
        <authorList>
            <person name="Liu Q."/>
            <person name="Xin Y.-H."/>
        </authorList>
    </citation>
    <scope>NUCLEOTIDE SEQUENCE [LARGE SCALE GENOMIC DNA]</scope>
    <source>
        <strain evidence="2 3">ZT4R22</strain>
    </source>
</reference>
<comment type="caution">
    <text evidence="2">The sequence shown here is derived from an EMBL/GenBank/DDBJ whole genome shotgun (WGS) entry which is preliminary data.</text>
</comment>
<dbReference type="InterPro" id="IPR029058">
    <property type="entry name" value="AB_hydrolase_fold"/>
</dbReference>
<feature type="chain" id="PRO_5046304508" evidence="1">
    <location>
        <begin position="24"/>
        <end position="277"/>
    </location>
</feature>
<feature type="signal peptide" evidence="1">
    <location>
        <begin position="1"/>
        <end position="23"/>
    </location>
</feature>
<dbReference type="PANTHER" id="PTHR48098:SF6">
    <property type="entry name" value="FERRI-BACILLIBACTIN ESTERASE BESA"/>
    <property type="match status" value="1"/>
</dbReference>
<dbReference type="SUPFAM" id="SSF53474">
    <property type="entry name" value="alpha/beta-Hydrolases"/>
    <property type="match status" value="1"/>
</dbReference>
<accession>A0ABR7WRL5</accession>
<organism evidence="2 3">
    <name type="scientific">Mucilaginibacter pankratovii</name>
    <dbReference type="NCBI Taxonomy" id="2772110"/>
    <lineage>
        <taxon>Bacteria</taxon>
        <taxon>Pseudomonadati</taxon>
        <taxon>Bacteroidota</taxon>
        <taxon>Sphingobacteriia</taxon>
        <taxon>Sphingobacteriales</taxon>
        <taxon>Sphingobacteriaceae</taxon>
        <taxon>Mucilaginibacter</taxon>
    </lineage>
</organism>
<dbReference type="PANTHER" id="PTHR48098">
    <property type="entry name" value="ENTEROCHELIN ESTERASE-RELATED"/>
    <property type="match status" value="1"/>
</dbReference>
<dbReference type="InterPro" id="IPR050583">
    <property type="entry name" value="Mycobacterial_A85_antigen"/>
</dbReference>
<dbReference type="GO" id="GO:0016787">
    <property type="term" value="F:hydrolase activity"/>
    <property type="evidence" value="ECO:0007669"/>
    <property type="project" value="UniProtKB-KW"/>
</dbReference>
<dbReference type="Proteomes" id="UP000606600">
    <property type="component" value="Unassembled WGS sequence"/>
</dbReference>
<gene>
    <name evidence="2" type="ORF">IDJ77_14080</name>
</gene>
<keyword evidence="1" id="KW-0732">Signal</keyword>
<dbReference type="RefSeq" id="WP_191189600.1">
    <property type="nucleotide sequence ID" value="NZ_JACWMY010000006.1"/>
</dbReference>
<evidence type="ECO:0000313" key="2">
    <source>
        <dbReference type="EMBL" id="MBD1364946.1"/>
    </source>
</evidence>
<proteinExistence type="predicted"/>
<evidence type="ECO:0000313" key="3">
    <source>
        <dbReference type="Proteomes" id="UP000606600"/>
    </source>
</evidence>
<keyword evidence="3" id="KW-1185">Reference proteome</keyword>
<dbReference type="Pfam" id="PF00756">
    <property type="entry name" value="Esterase"/>
    <property type="match status" value="1"/>
</dbReference>
<dbReference type="Gene3D" id="3.40.50.1820">
    <property type="entry name" value="alpha/beta hydrolase"/>
    <property type="match status" value="1"/>
</dbReference>
<protein>
    <submittedName>
        <fullName evidence="2">Alpha/beta hydrolase</fullName>
    </submittedName>
</protein>
<evidence type="ECO:0000256" key="1">
    <source>
        <dbReference type="SAM" id="SignalP"/>
    </source>
</evidence>
<name>A0ABR7WRL5_9SPHI</name>
<keyword evidence="2" id="KW-0378">Hydrolase</keyword>